<dbReference type="EMBL" id="QJKB01000001">
    <property type="protein sequence ID" value="PXX46929.1"/>
    <property type="molecule type" value="Genomic_DNA"/>
</dbReference>
<keyword evidence="2" id="KW-1185">Reference proteome</keyword>
<gene>
    <name evidence="1" type="ORF">DFR42_101505</name>
</gene>
<name>A0A318JHQ7_9BURK</name>
<dbReference type="Proteomes" id="UP000247792">
    <property type="component" value="Unassembled WGS sequence"/>
</dbReference>
<sequence length="92" mass="10837">MSSGNVRKCLIDALGVSLRHRYSSLKETFATQPLGQTYTSIRCNIEPTCQQFKLFLLFALKRYHTRAQVFFIRTLEIDDFVFLDFQHACRQR</sequence>
<comment type="caution">
    <text evidence="1">The sequence shown here is derived from an EMBL/GenBank/DDBJ whole genome shotgun (WGS) entry which is preliminary data.</text>
</comment>
<protein>
    <submittedName>
        <fullName evidence="1">Uncharacterized protein</fullName>
    </submittedName>
</protein>
<proteinExistence type="predicted"/>
<organism evidence="1 2">
    <name type="scientific">Undibacterium pigrum</name>
    <dbReference type="NCBI Taxonomy" id="401470"/>
    <lineage>
        <taxon>Bacteria</taxon>
        <taxon>Pseudomonadati</taxon>
        <taxon>Pseudomonadota</taxon>
        <taxon>Betaproteobacteria</taxon>
        <taxon>Burkholderiales</taxon>
        <taxon>Oxalobacteraceae</taxon>
        <taxon>Undibacterium</taxon>
    </lineage>
</organism>
<reference evidence="1 2" key="1">
    <citation type="submission" date="2018-05" db="EMBL/GenBank/DDBJ databases">
        <title>Genomic Encyclopedia of Type Strains, Phase IV (KMG-IV): sequencing the most valuable type-strain genomes for metagenomic binning, comparative biology and taxonomic classification.</title>
        <authorList>
            <person name="Goeker M."/>
        </authorList>
    </citation>
    <scope>NUCLEOTIDE SEQUENCE [LARGE SCALE GENOMIC DNA]</scope>
    <source>
        <strain evidence="1 2">DSM 19792</strain>
    </source>
</reference>
<accession>A0A318JHQ7</accession>
<evidence type="ECO:0000313" key="2">
    <source>
        <dbReference type="Proteomes" id="UP000247792"/>
    </source>
</evidence>
<dbReference type="AlphaFoldDB" id="A0A318JHQ7"/>
<evidence type="ECO:0000313" key="1">
    <source>
        <dbReference type="EMBL" id="PXX46929.1"/>
    </source>
</evidence>